<organism evidence="2 3">
    <name type="scientific">Mytilus edulis</name>
    <name type="common">Blue mussel</name>
    <dbReference type="NCBI Taxonomy" id="6550"/>
    <lineage>
        <taxon>Eukaryota</taxon>
        <taxon>Metazoa</taxon>
        <taxon>Spiralia</taxon>
        <taxon>Lophotrochozoa</taxon>
        <taxon>Mollusca</taxon>
        <taxon>Bivalvia</taxon>
        <taxon>Autobranchia</taxon>
        <taxon>Pteriomorphia</taxon>
        <taxon>Mytilida</taxon>
        <taxon>Mytiloidea</taxon>
        <taxon>Mytilidae</taxon>
        <taxon>Mytilinae</taxon>
        <taxon>Mytilus</taxon>
    </lineage>
</organism>
<feature type="region of interest" description="Disordered" evidence="1">
    <location>
        <begin position="122"/>
        <end position="169"/>
    </location>
</feature>
<keyword evidence="3" id="KW-1185">Reference proteome</keyword>
<proteinExistence type="predicted"/>
<protein>
    <submittedName>
        <fullName evidence="2">Uncharacterized protein</fullName>
    </submittedName>
</protein>
<gene>
    <name evidence="2" type="ORF">MEDL_50185</name>
</gene>
<dbReference type="Proteomes" id="UP000683360">
    <property type="component" value="Unassembled WGS sequence"/>
</dbReference>
<dbReference type="EMBL" id="CAJPWZ010002402">
    <property type="protein sequence ID" value="CAG2237749.1"/>
    <property type="molecule type" value="Genomic_DNA"/>
</dbReference>
<dbReference type="AlphaFoldDB" id="A0A8S3TVN5"/>
<evidence type="ECO:0000256" key="1">
    <source>
        <dbReference type="SAM" id="MobiDB-lite"/>
    </source>
</evidence>
<reference evidence="2" key="1">
    <citation type="submission" date="2021-03" db="EMBL/GenBank/DDBJ databases">
        <authorList>
            <person name="Bekaert M."/>
        </authorList>
    </citation>
    <scope>NUCLEOTIDE SEQUENCE</scope>
</reference>
<accession>A0A8S3TVN5</accession>
<feature type="compositionally biased region" description="Basic and acidic residues" evidence="1">
    <location>
        <begin position="136"/>
        <end position="156"/>
    </location>
</feature>
<evidence type="ECO:0000313" key="3">
    <source>
        <dbReference type="Proteomes" id="UP000683360"/>
    </source>
</evidence>
<sequence length="169" mass="19809">MKERYATEAKLKKRKPEEPLRDFGQVIVNLFRRAYTGNSVIVEENSIKAFLDKCGQSEDFRLAVKRTRPNTLQEAVNNSMQEECLRDGKQDLSKHFKPVQRLIFEVKDWESDADVIAEAEGTRREHVDRNNVPFPEPRRDRRDSRETDLRRGEKPGKIVNKPSDFMNSF</sequence>
<evidence type="ECO:0000313" key="2">
    <source>
        <dbReference type="EMBL" id="CAG2237749.1"/>
    </source>
</evidence>
<name>A0A8S3TVN5_MYTED</name>
<comment type="caution">
    <text evidence="2">The sequence shown here is derived from an EMBL/GenBank/DDBJ whole genome shotgun (WGS) entry which is preliminary data.</text>
</comment>